<dbReference type="AlphaFoldDB" id="A0A7V8FRU0"/>
<accession>A0A7V8FRU0</accession>
<dbReference type="Gene3D" id="3.30.930.10">
    <property type="entry name" value="Bira Bifunctional Protein, Domain 2"/>
    <property type="match status" value="1"/>
</dbReference>
<gene>
    <name evidence="3" type="primary">birA</name>
    <name evidence="3" type="ORF">GAK30_00504</name>
</gene>
<dbReference type="PANTHER" id="PTHR12835:SF5">
    <property type="entry name" value="BIOTIN--PROTEIN LIGASE"/>
    <property type="match status" value="1"/>
</dbReference>
<dbReference type="Proteomes" id="UP000461670">
    <property type="component" value="Unassembled WGS sequence"/>
</dbReference>
<evidence type="ECO:0000313" key="3">
    <source>
        <dbReference type="EMBL" id="KAF1023552.1"/>
    </source>
</evidence>
<evidence type="ECO:0000256" key="1">
    <source>
        <dbReference type="ARBA" id="ARBA00022598"/>
    </source>
</evidence>
<dbReference type="NCBIfam" id="TIGR00121">
    <property type="entry name" value="birA_ligase"/>
    <property type="match status" value="1"/>
</dbReference>
<proteinExistence type="predicted"/>
<dbReference type="InterPro" id="IPR004143">
    <property type="entry name" value="BPL_LPL_catalytic"/>
</dbReference>
<dbReference type="PROSITE" id="PS51733">
    <property type="entry name" value="BPL_LPL_CATALYTIC"/>
    <property type="match status" value="1"/>
</dbReference>
<dbReference type="CDD" id="cd16442">
    <property type="entry name" value="BPL"/>
    <property type="match status" value="1"/>
</dbReference>
<dbReference type="InterPro" id="IPR004408">
    <property type="entry name" value="Biotin_CoA_COase_ligase"/>
</dbReference>
<dbReference type="GO" id="GO:0005737">
    <property type="term" value="C:cytoplasm"/>
    <property type="evidence" value="ECO:0007669"/>
    <property type="project" value="TreeGrafter"/>
</dbReference>
<evidence type="ECO:0000259" key="2">
    <source>
        <dbReference type="PROSITE" id="PS51733"/>
    </source>
</evidence>
<dbReference type="Pfam" id="PF03099">
    <property type="entry name" value="BPL_LplA_LipB"/>
    <property type="match status" value="1"/>
</dbReference>
<dbReference type="PANTHER" id="PTHR12835">
    <property type="entry name" value="BIOTIN PROTEIN LIGASE"/>
    <property type="match status" value="1"/>
</dbReference>
<dbReference type="EMBL" id="WNDQ01000004">
    <property type="protein sequence ID" value="KAF1023552.1"/>
    <property type="molecule type" value="Genomic_DNA"/>
</dbReference>
<name>A0A7V8FRU0_9BURK</name>
<evidence type="ECO:0000313" key="4">
    <source>
        <dbReference type="Proteomes" id="UP000461670"/>
    </source>
</evidence>
<dbReference type="GO" id="GO:0004077">
    <property type="term" value="F:biotin--[biotin carboxyl-carrier protein] ligase activity"/>
    <property type="evidence" value="ECO:0007669"/>
    <property type="project" value="InterPro"/>
</dbReference>
<sequence>MADVSPALSAASARPLHWPAEDLWQAIAPIWPDFSVEILPEVDSSNSELLRRARAGRTEPTLLLAEYQSAGRGRQGKSWDSRRGVQPGATLMFSLGLPYQPADWSGLSLAVGLAVAQALHPAIHIKWPNDLWVDGRKLVGILIETTSLPGRSGPGAARYAVVGIGINIVRRDDTGLSVPPACVQELLPDLDAPAVLGRVVPPLVQTLRRFEAEGFEPFRAGFTQRDLLLGRTIRLSDGREGLGVGIGADGGLLVQLAGPDGGTGEQISVTSADISVRPVA</sequence>
<reference evidence="4" key="1">
    <citation type="journal article" date="2020" name="MBio">
        <title>Horizontal gene transfer to a defensive symbiont with a reduced genome amongst a multipartite beetle microbiome.</title>
        <authorList>
            <person name="Waterworth S.C."/>
            <person name="Florez L.V."/>
            <person name="Rees E.R."/>
            <person name="Hertweck C."/>
            <person name="Kaltenpoth M."/>
            <person name="Kwan J.C."/>
        </authorList>
    </citation>
    <scope>NUCLEOTIDE SEQUENCE [LARGE SCALE GENOMIC DNA]</scope>
</reference>
<keyword evidence="1 3" id="KW-0436">Ligase</keyword>
<dbReference type="SUPFAM" id="SSF55681">
    <property type="entry name" value="Class II aaRS and biotin synthetases"/>
    <property type="match status" value="1"/>
</dbReference>
<organism evidence="3 4">
    <name type="scientific">Paracidovorax wautersii</name>
    <dbReference type="NCBI Taxonomy" id="1177982"/>
    <lineage>
        <taxon>Bacteria</taxon>
        <taxon>Pseudomonadati</taxon>
        <taxon>Pseudomonadota</taxon>
        <taxon>Betaproteobacteria</taxon>
        <taxon>Burkholderiales</taxon>
        <taxon>Comamonadaceae</taxon>
        <taxon>Paracidovorax</taxon>
    </lineage>
</organism>
<comment type="caution">
    <text evidence="3">The sequence shown here is derived from an EMBL/GenBank/DDBJ whole genome shotgun (WGS) entry which is preliminary data.</text>
</comment>
<feature type="domain" description="BPL/LPL catalytic" evidence="2">
    <location>
        <begin position="33"/>
        <end position="211"/>
    </location>
</feature>
<protein>
    <submittedName>
        <fullName evidence="3">Bifunctional ligase/repressor BirA</fullName>
    </submittedName>
</protein>
<dbReference type="InterPro" id="IPR045864">
    <property type="entry name" value="aa-tRNA-synth_II/BPL/LPL"/>
</dbReference>